<dbReference type="PANTHER" id="PTHR18945">
    <property type="entry name" value="NEUROTRANSMITTER GATED ION CHANNEL"/>
    <property type="match status" value="1"/>
</dbReference>
<feature type="domain" description="Neurotransmitter-gated ion-channel transmembrane" evidence="7">
    <location>
        <begin position="779"/>
        <end position="867"/>
    </location>
</feature>
<feature type="transmembrane region" description="Helical" evidence="4">
    <location>
        <begin position="803"/>
        <end position="820"/>
    </location>
</feature>
<gene>
    <name evidence="8" type="ORF">AFUS01_LOCUS26702</name>
</gene>
<evidence type="ECO:0000256" key="3">
    <source>
        <dbReference type="SAM" id="MobiDB-lite"/>
    </source>
</evidence>
<comment type="subcellular location">
    <subcellularLocation>
        <location evidence="1">Membrane</location>
        <topology evidence="1">Multi-pass membrane protein</topology>
    </subcellularLocation>
</comment>
<feature type="transmembrane region" description="Helical" evidence="4">
    <location>
        <begin position="521"/>
        <end position="546"/>
    </location>
</feature>
<feature type="region of interest" description="Disordered" evidence="3">
    <location>
        <begin position="863"/>
        <end position="890"/>
    </location>
</feature>
<dbReference type="GO" id="GO:0005230">
    <property type="term" value="F:extracellular ligand-gated monoatomic ion channel activity"/>
    <property type="evidence" value="ECO:0007669"/>
    <property type="project" value="InterPro"/>
</dbReference>
<feature type="compositionally biased region" description="Polar residues" evidence="3">
    <location>
        <begin position="363"/>
        <end position="379"/>
    </location>
</feature>
<feature type="domain" description="Neurotransmitter-gated ion-channel ligand-binding" evidence="6">
    <location>
        <begin position="63"/>
        <end position="256"/>
    </location>
</feature>
<dbReference type="OrthoDB" id="8175758at2759"/>
<sequence length="982" mass="111223">MKIVLLVLLLSVKSSYTHRHRVFQRDISAPKASPIFECEDKPGRNLRPTVRESLNAEDLIPCGYNKNLSPTEILADIVLVEFTILHIRDFNEKNQDFTMELNIRMFWKDRRFKTIIAPENTTFVAIDPDVADKIWLPDVFIDNIKEVSQPALSSKPLSLRLYNGSNIRYSSTITIKMACDMDFLFYPADTQRCKIQLQSFDHDPVNITWSSGSVEIAKGFTVSSSYDVKVDALIRGSGLQKGSFTSFVIFYLVFKRNLNYHLVQTIFPSIIFVVISWLSFLVPPETVSARMTLCMSTLLTLTTMFSSVRQNTPNESYAKALDVWMLTCMLFVFGTLVEYAVLIKLNAIVVKVKKNDDDDQESNQRPKNTWKRSNLNNFGISKRKESPENDILGIATISHSRSNGDEFVDYEYGDSKPASPEGAKSTEDLYCRSTPSSLEPSMTGGSTIIPIENTPTSINVKNTDPEKFKKIGLTLERISTFFFPFTFLLFNIVFWPTLLSKSCHFASLCFRNEGSVKILKILRMQVFPIFALFLSFLCILVGTSLFHCDSNNPWTQDDDIHNVLRLHPSLIPRTYNWLDPPPTEGGLPLKLEFSVVLVNVRDIDEKKQDITMEMNLRIFWTDSRLKNLTDGADYVVLNPESFEKYLWRPDVFINHAKSVNHTALLTMPTSMRLFSNGSIRYSSRISTTLACQMNFKYYPADTQHCKVDLMSYAYPRSILILGWHQGISAQITSELKLSNFFLSLENTGEFLTTSTSGVYSGIRFTVKLARNMSFHLVQTYLPSSMFVMVTFMTFILPQDSGAVTIAMTALLSITTLFAAVRQDTPNVSYAKAVDIWVAVCMIFEFVALGQHMITMRLRHAKIEPKQKSSTNEPNEAKEPSPAGNEQIDPPVDVDSNVSGITYRGLNGNGNVSQGNDTVAKRYGKEPTCPPPPIPKEDLVSARIKEYKALGNKIRRIFSIVSPASFVLFNIIYWTWLLGSREN</sequence>
<dbReference type="AlphaFoldDB" id="A0A8J2KKB6"/>
<dbReference type="Pfam" id="PF02931">
    <property type="entry name" value="Neur_chan_LBD"/>
    <property type="match status" value="2"/>
</dbReference>
<dbReference type="Proteomes" id="UP000708208">
    <property type="component" value="Unassembled WGS sequence"/>
</dbReference>
<feature type="transmembrane region" description="Helical" evidence="4">
    <location>
        <begin position="481"/>
        <end position="500"/>
    </location>
</feature>
<evidence type="ECO:0000256" key="2">
    <source>
        <dbReference type="ARBA" id="ARBA00023136"/>
    </source>
</evidence>
<keyword evidence="2 4" id="KW-0472">Membrane</keyword>
<keyword evidence="4" id="KW-0812">Transmembrane</keyword>
<feature type="signal peptide" evidence="5">
    <location>
        <begin position="1"/>
        <end position="17"/>
    </location>
</feature>
<dbReference type="InterPro" id="IPR006029">
    <property type="entry name" value="Neurotrans-gated_channel_TM"/>
</dbReference>
<feature type="transmembrane region" description="Helical" evidence="4">
    <location>
        <begin position="266"/>
        <end position="283"/>
    </location>
</feature>
<feature type="domain" description="Neurotransmitter-gated ion-channel ligand-binding" evidence="6">
    <location>
        <begin position="573"/>
        <end position="771"/>
    </location>
</feature>
<dbReference type="PROSITE" id="PS00236">
    <property type="entry name" value="NEUROTR_ION_CHANNEL"/>
    <property type="match status" value="2"/>
</dbReference>
<proteinExistence type="predicted"/>
<feature type="region of interest" description="Disordered" evidence="3">
    <location>
        <begin position="355"/>
        <end position="383"/>
    </location>
</feature>
<feature type="chain" id="PRO_5035233217" evidence="5">
    <location>
        <begin position="18"/>
        <end position="982"/>
    </location>
</feature>
<feature type="transmembrane region" description="Helical" evidence="4">
    <location>
        <begin position="956"/>
        <end position="975"/>
    </location>
</feature>
<reference evidence="8" key="1">
    <citation type="submission" date="2021-06" db="EMBL/GenBank/DDBJ databases">
        <authorList>
            <person name="Hodson N. C."/>
            <person name="Mongue J. A."/>
            <person name="Jaron S. K."/>
        </authorList>
    </citation>
    <scope>NUCLEOTIDE SEQUENCE</scope>
</reference>
<dbReference type="InterPro" id="IPR006201">
    <property type="entry name" value="Neur_channel"/>
</dbReference>
<evidence type="ECO:0000259" key="6">
    <source>
        <dbReference type="Pfam" id="PF02931"/>
    </source>
</evidence>
<evidence type="ECO:0000313" key="9">
    <source>
        <dbReference type="Proteomes" id="UP000708208"/>
    </source>
</evidence>
<feature type="transmembrane region" description="Helical" evidence="4">
    <location>
        <begin position="289"/>
        <end position="308"/>
    </location>
</feature>
<keyword evidence="9" id="KW-1185">Reference proteome</keyword>
<evidence type="ECO:0000259" key="7">
    <source>
        <dbReference type="Pfam" id="PF02932"/>
    </source>
</evidence>
<organism evidence="8 9">
    <name type="scientific">Allacma fusca</name>
    <dbReference type="NCBI Taxonomy" id="39272"/>
    <lineage>
        <taxon>Eukaryota</taxon>
        <taxon>Metazoa</taxon>
        <taxon>Ecdysozoa</taxon>
        <taxon>Arthropoda</taxon>
        <taxon>Hexapoda</taxon>
        <taxon>Collembola</taxon>
        <taxon>Symphypleona</taxon>
        <taxon>Sminthuridae</taxon>
        <taxon>Allacma</taxon>
    </lineage>
</organism>
<dbReference type="CDD" id="cd18987">
    <property type="entry name" value="LGIC_ECD_anion"/>
    <property type="match status" value="1"/>
</dbReference>
<evidence type="ECO:0000256" key="4">
    <source>
        <dbReference type="SAM" id="Phobius"/>
    </source>
</evidence>
<dbReference type="GO" id="GO:0016020">
    <property type="term" value="C:membrane"/>
    <property type="evidence" value="ECO:0007669"/>
    <property type="project" value="UniProtKB-SubCell"/>
</dbReference>
<feature type="domain" description="Neurotransmitter-gated ion-channel transmembrane" evidence="7">
    <location>
        <begin position="265"/>
        <end position="495"/>
    </location>
</feature>
<evidence type="ECO:0000256" key="5">
    <source>
        <dbReference type="SAM" id="SignalP"/>
    </source>
</evidence>
<keyword evidence="4" id="KW-1133">Transmembrane helix</keyword>
<evidence type="ECO:0000313" key="8">
    <source>
        <dbReference type="EMBL" id="CAG7816065.1"/>
    </source>
</evidence>
<dbReference type="InterPro" id="IPR006202">
    <property type="entry name" value="Neur_chan_lig-bd"/>
</dbReference>
<protein>
    <submittedName>
        <fullName evidence="8">Uncharacterized protein</fullName>
    </submittedName>
</protein>
<dbReference type="GO" id="GO:0004888">
    <property type="term" value="F:transmembrane signaling receptor activity"/>
    <property type="evidence" value="ECO:0007669"/>
    <property type="project" value="InterPro"/>
</dbReference>
<feature type="transmembrane region" description="Helical" evidence="4">
    <location>
        <begin position="835"/>
        <end position="853"/>
    </location>
</feature>
<feature type="region of interest" description="Disordered" evidence="3">
    <location>
        <begin position="902"/>
        <end position="936"/>
    </location>
</feature>
<dbReference type="InterPro" id="IPR018000">
    <property type="entry name" value="Neurotransmitter_ion_chnl_CS"/>
</dbReference>
<name>A0A8J2KKB6_9HEXA</name>
<keyword evidence="5" id="KW-0732">Signal</keyword>
<dbReference type="Pfam" id="PF02932">
    <property type="entry name" value="Neur_chan_memb"/>
    <property type="match status" value="2"/>
</dbReference>
<evidence type="ECO:0000256" key="1">
    <source>
        <dbReference type="ARBA" id="ARBA00004141"/>
    </source>
</evidence>
<feature type="transmembrane region" description="Helical" evidence="4">
    <location>
        <begin position="779"/>
        <end position="796"/>
    </location>
</feature>
<dbReference type="CDD" id="cd19049">
    <property type="entry name" value="LGIC_TM_anion"/>
    <property type="match status" value="1"/>
</dbReference>
<comment type="caution">
    <text evidence="8">The sequence shown here is derived from an EMBL/GenBank/DDBJ whole genome shotgun (WGS) entry which is preliminary data.</text>
</comment>
<feature type="transmembrane region" description="Helical" evidence="4">
    <location>
        <begin position="320"/>
        <end position="342"/>
    </location>
</feature>
<dbReference type="EMBL" id="CAJVCH010360086">
    <property type="protein sequence ID" value="CAG7816065.1"/>
    <property type="molecule type" value="Genomic_DNA"/>
</dbReference>
<accession>A0A8J2KKB6</accession>